<dbReference type="GO" id="GO:0004733">
    <property type="term" value="F:pyridoxamine phosphate oxidase activity"/>
    <property type="evidence" value="ECO:0007669"/>
    <property type="project" value="UniProtKB-UniRule"/>
</dbReference>
<feature type="binding site" evidence="10">
    <location>
        <position position="124"/>
    </location>
    <ligand>
        <name>substrate</name>
    </ligand>
</feature>
<organism evidence="14">
    <name type="scientific">Ignavibacterium album</name>
    <dbReference type="NCBI Taxonomy" id="591197"/>
    <lineage>
        <taxon>Bacteria</taxon>
        <taxon>Pseudomonadati</taxon>
        <taxon>Ignavibacteriota</taxon>
        <taxon>Ignavibacteria</taxon>
        <taxon>Ignavibacteriales</taxon>
        <taxon>Ignavibacteriaceae</taxon>
        <taxon>Ignavibacterium</taxon>
    </lineage>
</organism>
<accession>A0A832CV71</accession>
<dbReference type="HAMAP" id="MF_01629">
    <property type="entry name" value="PdxH"/>
    <property type="match status" value="1"/>
</dbReference>
<sequence length="212" mass="25109">MDENTLSNLRKNYEKGELIESKINSNPFKQFEIWFEDVLKSNIYEPNAMILATSYENKPSARVVLLKGFDETGFKFYTNYNSRKGKQLSLNPNAALLFYWMELERQVRIEGKIEKLSREESHDYFNSRPLESRLGALASNQSEVIPDRSFLEKKYNEVKDKYGDNPPMPENWGGYKLIPELFEFWQGRPNRLHDRIVYEKISEGWEIYRLSP</sequence>
<comment type="caution">
    <text evidence="14">The sequence shown here is derived from an EMBL/GenBank/DDBJ whole genome shotgun (WGS) entry which is preliminary data.</text>
</comment>
<evidence type="ECO:0000256" key="11">
    <source>
        <dbReference type="PIRSR" id="PIRSR000190-2"/>
    </source>
</evidence>
<name>A0A832CV71_9BACT</name>
<evidence type="ECO:0000313" key="14">
    <source>
        <dbReference type="EMBL" id="HGT46756.1"/>
    </source>
</evidence>
<keyword evidence="8" id="KW-0664">Pyridoxine biosynthesis</keyword>
<protein>
    <recommendedName>
        <fullName evidence="9">Pyridoxamine 5'-phosphate oxidase</fullName>
        <ecNumber evidence="9">1.4.3.5</ecNumber>
    </recommendedName>
</protein>
<dbReference type="Gene3D" id="2.30.110.10">
    <property type="entry name" value="Electron Transport, Fmn-binding Protein, Chain A"/>
    <property type="match status" value="1"/>
</dbReference>
<feature type="binding site" evidence="10">
    <location>
        <begin position="10"/>
        <end position="13"/>
    </location>
    <ligand>
        <name>substrate</name>
    </ligand>
</feature>
<feature type="binding site" evidence="11">
    <location>
        <position position="84"/>
    </location>
    <ligand>
        <name>FMN</name>
        <dbReference type="ChEBI" id="CHEBI:58210"/>
    </ligand>
</feature>
<dbReference type="InterPro" id="IPR000659">
    <property type="entry name" value="Pyridox_Oxase"/>
</dbReference>
<dbReference type="InterPro" id="IPR011576">
    <property type="entry name" value="Pyridox_Oxase_N"/>
</dbReference>
<feature type="binding site" evidence="11">
    <location>
        <begin position="77"/>
        <end position="78"/>
    </location>
    <ligand>
        <name>FMN</name>
        <dbReference type="ChEBI" id="CHEBI:58210"/>
    </ligand>
</feature>
<evidence type="ECO:0000256" key="10">
    <source>
        <dbReference type="PIRSR" id="PIRSR000190-1"/>
    </source>
</evidence>
<evidence type="ECO:0000256" key="8">
    <source>
        <dbReference type="ARBA" id="ARBA00023096"/>
    </source>
</evidence>
<feature type="binding site" evidence="11">
    <location>
        <position position="83"/>
    </location>
    <ligand>
        <name>FMN</name>
        <dbReference type="ChEBI" id="CHEBI:58210"/>
    </ligand>
</feature>
<dbReference type="GO" id="GO:0008615">
    <property type="term" value="P:pyridoxine biosynthetic process"/>
    <property type="evidence" value="ECO:0007669"/>
    <property type="project" value="UniProtKB-UniRule"/>
</dbReference>
<evidence type="ECO:0000256" key="9">
    <source>
        <dbReference type="NCBIfam" id="TIGR00558"/>
    </source>
</evidence>
<dbReference type="Pfam" id="PF01243">
    <property type="entry name" value="PNPOx_N"/>
    <property type="match status" value="1"/>
</dbReference>
<dbReference type="PANTHER" id="PTHR10851">
    <property type="entry name" value="PYRIDOXINE-5-PHOSPHATE OXIDASE"/>
    <property type="match status" value="1"/>
</dbReference>
<evidence type="ECO:0000256" key="4">
    <source>
        <dbReference type="ARBA" id="ARBA00011738"/>
    </source>
</evidence>
<dbReference type="PANTHER" id="PTHR10851:SF0">
    <property type="entry name" value="PYRIDOXINE-5'-PHOSPHATE OXIDASE"/>
    <property type="match status" value="1"/>
</dbReference>
<feature type="binding site" evidence="10">
    <location>
        <begin position="191"/>
        <end position="193"/>
    </location>
    <ligand>
        <name>substrate</name>
    </ligand>
</feature>
<dbReference type="NCBIfam" id="NF004231">
    <property type="entry name" value="PRK05679.1"/>
    <property type="match status" value="1"/>
</dbReference>
<keyword evidence="6 11" id="KW-0288">FMN</keyword>
<evidence type="ECO:0000256" key="1">
    <source>
        <dbReference type="ARBA" id="ARBA00004738"/>
    </source>
</evidence>
<feature type="binding site" evidence="11">
    <location>
        <position position="185"/>
    </location>
    <ligand>
        <name>FMN</name>
        <dbReference type="ChEBI" id="CHEBI:58210"/>
    </ligand>
</feature>
<evidence type="ECO:0000256" key="7">
    <source>
        <dbReference type="ARBA" id="ARBA00023002"/>
    </source>
</evidence>
<evidence type="ECO:0000259" key="12">
    <source>
        <dbReference type="Pfam" id="PF01243"/>
    </source>
</evidence>
<proteinExistence type="inferred from homology"/>
<dbReference type="FunFam" id="2.30.110.10:FF:000005">
    <property type="entry name" value="NAD(P)H-hydrate epimerase"/>
    <property type="match status" value="1"/>
</dbReference>
<dbReference type="Pfam" id="PF10590">
    <property type="entry name" value="PNP_phzG_C"/>
    <property type="match status" value="1"/>
</dbReference>
<feature type="binding site" evidence="10">
    <location>
        <position position="132"/>
    </location>
    <ligand>
        <name>substrate</name>
    </ligand>
</feature>
<comment type="pathway">
    <text evidence="2">Cofactor metabolism; pyridoxal 5'-phosphate salvage; pyridoxal 5'-phosphate from pyridoxine 5'-phosphate: step 1/1.</text>
</comment>
<comment type="subunit">
    <text evidence="4">Homodimer.</text>
</comment>
<evidence type="ECO:0000256" key="3">
    <source>
        <dbReference type="ARBA" id="ARBA00007301"/>
    </source>
</evidence>
<dbReference type="GO" id="GO:0010181">
    <property type="term" value="F:FMN binding"/>
    <property type="evidence" value="ECO:0007669"/>
    <property type="project" value="UniProtKB-UniRule"/>
</dbReference>
<evidence type="ECO:0000256" key="2">
    <source>
        <dbReference type="ARBA" id="ARBA00005037"/>
    </source>
</evidence>
<feature type="binding site" evidence="11">
    <location>
        <begin position="62"/>
        <end position="67"/>
    </location>
    <ligand>
        <name>FMN</name>
        <dbReference type="ChEBI" id="CHEBI:58210"/>
    </ligand>
</feature>
<feature type="binding site" evidence="10">
    <location>
        <position position="128"/>
    </location>
    <ligand>
        <name>substrate</name>
    </ligand>
</feature>
<dbReference type="InterPro" id="IPR012349">
    <property type="entry name" value="Split_barrel_FMN-bd"/>
</dbReference>
<feature type="binding site" evidence="10">
    <location>
        <position position="67"/>
    </location>
    <ligand>
        <name>substrate</name>
    </ligand>
</feature>
<keyword evidence="7 14" id="KW-0560">Oxidoreductase</keyword>
<feature type="domain" description="Pyridoxamine 5'-phosphate oxidase N-terminal" evidence="12">
    <location>
        <begin position="37"/>
        <end position="160"/>
    </location>
</feature>
<gene>
    <name evidence="14" type="primary">pdxH</name>
    <name evidence="14" type="ORF">ENS56_01835</name>
</gene>
<dbReference type="PROSITE" id="PS01064">
    <property type="entry name" value="PYRIDOX_OXIDASE"/>
    <property type="match status" value="1"/>
</dbReference>
<dbReference type="PIRSF" id="PIRSF000190">
    <property type="entry name" value="Pyd_amn-ph_oxd"/>
    <property type="match status" value="1"/>
</dbReference>
<evidence type="ECO:0000256" key="5">
    <source>
        <dbReference type="ARBA" id="ARBA00022630"/>
    </source>
</evidence>
<comment type="pathway">
    <text evidence="1">Cofactor metabolism; pyridoxal 5'-phosphate salvage; pyridoxal 5'-phosphate from pyridoxamine 5'-phosphate: step 1/1.</text>
</comment>
<feature type="domain" description="Pyridoxine 5'-phosphate oxidase dimerisation C-terminal" evidence="13">
    <location>
        <begin position="172"/>
        <end position="212"/>
    </location>
</feature>
<comment type="similarity">
    <text evidence="3">Belongs to the pyridoxamine 5'-phosphate oxidase family.</text>
</comment>
<dbReference type="InterPro" id="IPR019576">
    <property type="entry name" value="Pyridoxamine_oxidase_dimer_C"/>
</dbReference>
<dbReference type="EMBL" id="DSVI01000004">
    <property type="protein sequence ID" value="HGT46756.1"/>
    <property type="molecule type" value="Genomic_DNA"/>
</dbReference>
<keyword evidence="5" id="KW-0285">Flavoprotein</keyword>
<evidence type="ECO:0000256" key="6">
    <source>
        <dbReference type="ARBA" id="ARBA00022643"/>
    </source>
</evidence>
<feature type="binding site" evidence="11">
    <location>
        <position position="195"/>
    </location>
    <ligand>
        <name>FMN</name>
        <dbReference type="ChEBI" id="CHEBI:58210"/>
    </ligand>
</feature>
<evidence type="ECO:0000259" key="13">
    <source>
        <dbReference type="Pfam" id="PF10590"/>
    </source>
</evidence>
<dbReference type="SUPFAM" id="SSF50475">
    <property type="entry name" value="FMN-binding split barrel"/>
    <property type="match status" value="1"/>
</dbReference>
<feature type="binding site" evidence="11">
    <location>
        <begin position="141"/>
        <end position="142"/>
    </location>
    <ligand>
        <name>FMN</name>
        <dbReference type="ChEBI" id="CHEBI:58210"/>
    </ligand>
</feature>
<comment type="cofactor">
    <cofactor evidence="11">
        <name>FMN</name>
        <dbReference type="ChEBI" id="CHEBI:58210"/>
    </cofactor>
    <text evidence="11">Binds 1 FMN per subunit.</text>
</comment>
<reference evidence="14" key="1">
    <citation type="journal article" date="2020" name="mSystems">
        <title>Genome- and Community-Level Interaction Insights into Carbon Utilization and Element Cycling Functions of Hydrothermarchaeota in Hydrothermal Sediment.</title>
        <authorList>
            <person name="Zhou Z."/>
            <person name="Liu Y."/>
            <person name="Xu W."/>
            <person name="Pan J."/>
            <person name="Luo Z.H."/>
            <person name="Li M."/>
        </authorList>
    </citation>
    <scope>NUCLEOTIDE SEQUENCE [LARGE SCALE GENOMIC DNA]</scope>
    <source>
        <strain evidence="14">SpSt-500</strain>
    </source>
</reference>
<dbReference type="EC" id="1.4.3.5" evidence="9"/>
<dbReference type="AlphaFoldDB" id="A0A832CV71"/>
<dbReference type="NCBIfam" id="TIGR00558">
    <property type="entry name" value="pdxH"/>
    <property type="match status" value="1"/>
</dbReference>
<feature type="binding site" evidence="11">
    <location>
        <position position="106"/>
    </location>
    <ligand>
        <name>FMN</name>
        <dbReference type="ChEBI" id="CHEBI:58210"/>
    </ligand>
</feature>
<dbReference type="InterPro" id="IPR019740">
    <property type="entry name" value="Pyridox_Oxase_CS"/>
</dbReference>